<feature type="disulfide bond" evidence="13">
    <location>
        <begin position="214"/>
        <end position="224"/>
    </location>
</feature>
<feature type="domain" description="CUB" evidence="16">
    <location>
        <begin position="249"/>
        <end position="367"/>
    </location>
</feature>
<dbReference type="InterPro" id="IPR006026">
    <property type="entry name" value="Peptidase_Metallo"/>
</dbReference>
<comment type="caution">
    <text evidence="13">Lacks conserved residue(s) required for the propagation of feature annotation.</text>
</comment>
<dbReference type="Gene3D" id="3.40.390.10">
    <property type="entry name" value="Collagenase (Catalytic Domain)"/>
    <property type="match status" value="1"/>
</dbReference>
<dbReference type="Proteomes" id="UP000046392">
    <property type="component" value="Unplaced"/>
</dbReference>
<comment type="cofactor">
    <cofactor evidence="14 15">
        <name>Zn(2+)</name>
        <dbReference type="ChEBI" id="CHEBI:29105"/>
    </cofactor>
    <text evidence="14 15">Binds 1 zinc ion per subunit.</text>
</comment>
<keyword evidence="10 13" id="KW-1015">Disulfide bond</keyword>
<evidence type="ECO:0000256" key="5">
    <source>
        <dbReference type="ARBA" id="ARBA00022723"/>
    </source>
</evidence>
<evidence type="ECO:0000256" key="6">
    <source>
        <dbReference type="ARBA" id="ARBA00022729"/>
    </source>
</evidence>
<feature type="domain" description="EGF-like" evidence="17">
    <location>
        <begin position="210"/>
        <end position="250"/>
    </location>
</feature>
<dbReference type="AlphaFoldDB" id="A0A0N5C2U6"/>
<evidence type="ECO:0000256" key="8">
    <source>
        <dbReference type="ARBA" id="ARBA00022833"/>
    </source>
</evidence>
<dbReference type="InterPro" id="IPR000742">
    <property type="entry name" value="EGF"/>
</dbReference>
<keyword evidence="2 12" id="KW-0964">Secreted</keyword>
<feature type="binding site" evidence="14">
    <location>
        <position position="116"/>
    </location>
    <ligand>
        <name>Zn(2+)</name>
        <dbReference type="ChEBI" id="CHEBI:29105"/>
        <note>catalytic</note>
    </ligand>
</feature>
<dbReference type="GO" id="GO:0005576">
    <property type="term" value="C:extracellular region"/>
    <property type="evidence" value="ECO:0007669"/>
    <property type="project" value="UniProtKB-SubCell"/>
</dbReference>
<dbReference type="CDD" id="cd04280">
    <property type="entry name" value="ZnMc_astacin_like"/>
    <property type="match status" value="1"/>
</dbReference>
<keyword evidence="6" id="KW-0732">Signal</keyword>
<dbReference type="InterPro" id="IPR035914">
    <property type="entry name" value="Sperma_CUB_dom_sf"/>
</dbReference>
<dbReference type="InterPro" id="IPR034035">
    <property type="entry name" value="Astacin-like_dom"/>
</dbReference>
<proteinExistence type="predicted"/>
<dbReference type="InterPro" id="IPR001506">
    <property type="entry name" value="Peptidase_M12A"/>
</dbReference>
<dbReference type="GO" id="GO:0004222">
    <property type="term" value="F:metalloendopeptidase activity"/>
    <property type="evidence" value="ECO:0007669"/>
    <property type="project" value="UniProtKB-UniRule"/>
</dbReference>
<dbReference type="PROSITE" id="PS01186">
    <property type="entry name" value="EGF_2"/>
    <property type="match status" value="1"/>
</dbReference>
<dbReference type="InterPro" id="IPR017050">
    <property type="entry name" value="Metallopeptidase_nem"/>
</dbReference>
<dbReference type="SMART" id="SM00235">
    <property type="entry name" value="ZnMc"/>
    <property type="match status" value="1"/>
</dbReference>
<dbReference type="PANTHER" id="PTHR10127">
    <property type="entry name" value="DISCOIDIN, CUB, EGF, LAMININ , AND ZINC METALLOPROTEASE DOMAIN CONTAINING"/>
    <property type="match status" value="1"/>
</dbReference>
<dbReference type="PROSITE" id="PS50026">
    <property type="entry name" value="EGF_3"/>
    <property type="match status" value="1"/>
</dbReference>
<feature type="binding site" evidence="14">
    <location>
        <position position="112"/>
    </location>
    <ligand>
        <name>Zn(2+)</name>
        <dbReference type="ChEBI" id="CHEBI:29105"/>
        <note>catalytic</note>
    </ligand>
</feature>
<evidence type="ECO:0000256" key="1">
    <source>
        <dbReference type="ARBA" id="ARBA00004613"/>
    </source>
</evidence>
<evidence type="ECO:0000256" key="15">
    <source>
        <dbReference type="RuleBase" id="RU361183"/>
    </source>
</evidence>
<dbReference type="PROSITE" id="PS00022">
    <property type="entry name" value="EGF_1"/>
    <property type="match status" value="1"/>
</dbReference>
<evidence type="ECO:0000256" key="9">
    <source>
        <dbReference type="ARBA" id="ARBA00023049"/>
    </source>
</evidence>
<evidence type="ECO:0000256" key="11">
    <source>
        <dbReference type="ARBA" id="ARBA00023180"/>
    </source>
</evidence>
<keyword evidence="7 14" id="KW-0378">Hydrolase</keyword>
<dbReference type="PRINTS" id="PR00480">
    <property type="entry name" value="ASTACIN"/>
</dbReference>
<dbReference type="SUPFAM" id="SSF55486">
    <property type="entry name" value="Metalloproteases ('zincins'), catalytic domain"/>
    <property type="match status" value="1"/>
</dbReference>
<name>A0A0N5C2U6_STREA</name>
<evidence type="ECO:0000313" key="20">
    <source>
        <dbReference type="WBParaSite" id="SPAL_0001230300.1"/>
    </source>
</evidence>
<dbReference type="GO" id="GO:0006508">
    <property type="term" value="P:proteolysis"/>
    <property type="evidence" value="ECO:0007669"/>
    <property type="project" value="UniProtKB-KW"/>
</dbReference>
<dbReference type="Pfam" id="PF01400">
    <property type="entry name" value="Astacin"/>
    <property type="match status" value="1"/>
</dbReference>
<feature type="disulfide bond" evidence="14">
    <location>
        <begin position="59"/>
        <end position="214"/>
    </location>
</feature>
<evidence type="ECO:0000259" key="16">
    <source>
        <dbReference type="PROSITE" id="PS01180"/>
    </source>
</evidence>
<dbReference type="PIRSF" id="PIRSF036365">
    <property type="entry name" value="Astacin_nematoda"/>
    <property type="match status" value="1"/>
</dbReference>
<dbReference type="PROSITE" id="PS01180">
    <property type="entry name" value="CUB"/>
    <property type="match status" value="1"/>
</dbReference>
<evidence type="ECO:0000256" key="14">
    <source>
        <dbReference type="PROSITE-ProRule" id="PRU01211"/>
    </source>
</evidence>
<protein>
    <recommendedName>
        <fullName evidence="12">Zinc metalloproteinase</fullName>
    </recommendedName>
</protein>
<keyword evidence="3 13" id="KW-0245">EGF-like domain</keyword>
<keyword evidence="8 14" id="KW-0862">Zinc</keyword>
<evidence type="ECO:0000256" key="13">
    <source>
        <dbReference type="PROSITE-ProRule" id="PRU00076"/>
    </source>
</evidence>
<evidence type="ECO:0000256" key="4">
    <source>
        <dbReference type="ARBA" id="ARBA00022670"/>
    </source>
</evidence>
<feature type="binding site" evidence="14">
    <location>
        <position position="122"/>
    </location>
    <ligand>
        <name>Zn(2+)</name>
        <dbReference type="ChEBI" id="CHEBI:29105"/>
        <note>catalytic</note>
    </ligand>
</feature>
<feature type="domain" description="Peptidase M12A" evidence="18">
    <location>
        <begin position="20"/>
        <end position="215"/>
    </location>
</feature>
<organism evidence="19 20">
    <name type="scientific">Strongyloides papillosus</name>
    <name type="common">Intestinal threadworm</name>
    <dbReference type="NCBI Taxonomy" id="174720"/>
    <lineage>
        <taxon>Eukaryota</taxon>
        <taxon>Metazoa</taxon>
        <taxon>Ecdysozoa</taxon>
        <taxon>Nematoda</taxon>
        <taxon>Chromadorea</taxon>
        <taxon>Rhabditida</taxon>
        <taxon>Tylenchina</taxon>
        <taxon>Panagrolaimomorpha</taxon>
        <taxon>Strongyloidoidea</taxon>
        <taxon>Strongyloididae</taxon>
        <taxon>Strongyloides</taxon>
    </lineage>
</organism>
<feature type="disulfide bond" evidence="13">
    <location>
        <begin position="240"/>
        <end position="249"/>
    </location>
</feature>
<evidence type="ECO:0000313" key="19">
    <source>
        <dbReference type="Proteomes" id="UP000046392"/>
    </source>
</evidence>
<dbReference type="GO" id="GO:0008270">
    <property type="term" value="F:zinc ion binding"/>
    <property type="evidence" value="ECO:0007669"/>
    <property type="project" value="UniProtKB-UniRule"/>
</dbReference>
<dbReference type="InterPro" id="IPR024079">
    <property type="entry name" value="MetalloPept_cat_dom_sf"/>
</dbReference>
<dbReference type="WBParaSite" id="SPAL_0001230300.1">
    <property type="protein sequence ID" value="SPAL_0001230300.1"/>
    <property type="gene ID" value="SPAL_0001230300"/>
</dbReference>
<evidence type="ECO:0000256" key="7">
    <source>
        <dbReference type="ARBA" id="ARBA00022801"/>
    </source>
</evidence>
<dbReference type="InterPro" id="IPR000859">
    <property type="entry name" value="CUB_dom"/>
</dbReference>
<evidence type="ECO:0000259" key="17">
    <source>
        <dbReference type="PROSITE" id="PS50026"/>
    </source>
</evidence>
<keyword evidence="5 14" id="KW-0479">Metal-binding</keyword>
<dbReference type="Pfam" id="PF00431">
    <property type="entry name" value="CUB"/>
    <property type="match status" value="1"/>
</dbReference>
<comment type="subcellular location">
    <subcellularLocation>
        <location evidence="1 12">Secreted</location>
    </subcellularLocation>
</comment>
<feature type="active site" evidence="14">
    <location>
        <position position="113"/>
    </location>
</feature>
<keyword evidence="19" id="KW-1185">Reference proteome</keyword>
<accession>A0A0N5C2U6</accession>
<evidence type="ECO:0000259" key="18">
    <source>
        <dbReference type="PROSITE" id="PS51864"/>
    </source>
</evidence>
<dbReference type="SUPFAM" id="SSF49854">
    <property type="entry name" value="Spermadhesin, CUB domain"/>
    <property type="match status" value="1"/>
</dbReference>
<dbReference type="Gene3D" id="2.60.120.290">
    <property type="entry name" value="Spermadhesin, CUB domain"/>
    <property type="match status" value="1"/>
</dbReference>
<evidence type="ECO:0000256" key="12">
    <source>
        <dbReference type="PIRNR" id="PIRNR036365"/>
    </source>
</evidence>
<keyword evidence="11" id="KW-0325">Glycoprotein</keyword>
<dbReference type="GO" id="GO:0018996">
    <property type="term" value="P:molting cycle, collagen and cuticulin-based cuticle"/>
    <property type="evidence" value="ECO:0007669"/>
    <property type="project" value="InterPro"/>
</dbReference>
<keyword evidence="9 14" id="KW-0482">Metalloprotease</keyword>
<evidence type="ECO:0000256" key="2">
    <source>
        <dbReference type="ARBA" id="ARBA00022525"/>
    </source>
</evidence>
<dbReference type="PROSITE" id="PS51864">
    <property type="entry name" value="ASTACIN"/>
    <property type="match status" value="1"/>
</dbReference>
<sequence length="367" mass="43655">MLNTRNIHLYYDLESYRKKRKITGNRKKIWLSSIPFYIEKGLNRNLIVKALYKIQSETCVRFYEVNKIYKHMSGIHYYHGETCASFVGKRVNKKFQKIFIAKFCENLGSITHETLHALGIEHEHNRIDRDKYVSILFKNVNDALIRDFRIALPINSNTFGLPYDYGSLMHYDMYAYSKNKQPTIVPKYQIYEKTIGQLQSLSFIDIQTINVFYCNKKCTNNLECLNQSYQNSNTCFDCICVEGFVGKYCQDFIIKRFSCHKSRHVAQIFPQELKAFGKKNCYYRLTTQERSRIVVKIVFTSIHPYKRKPCWPQDCLEIKFWQDKTVTGARFCGVNRNVIFYSKSNVVLIYYRSRDDRNKFRVIFKKL</sequence>
<evidence type="ECO:0000256" key="10">
    <source>
        <dbReference type="ARBA" id="ARBA00023157"/>
    </source>
</evidence>
<reference evidence="20" key="1">
    <citation type="submission" date="2017-02" db="UniProtKB">
        <authorList>
            <consortium name="WormBaseParasite"/>
        </authorList>
    </citation>
    <scope>IDENTIFICATION</scope>
</reference>
<evidence type="ECO:0000256" key="3">
    <source>
        <dbReference type="ARBA" id="ARBA00022536"/>
    </source>
</evidence>
<dbReference type="PANTHER" id="PTHR10127:SF802">
    <property type="entry name" value="ZINC METALLOPROTEINASE NAS-10"/>
    <property type="match status" value="1"/>
</dbReference>
<keyword evidence="4 14" id="KW-0645">Protease</keyword>